<dbReference type="Proteomes" id="UP000030854">
    <property type="component" value="Unassembled WGS sequence"/>
</dbReference>
<accession>A0A0B1P1T7</accession>
<dbReference type="InterPro" id="IPR018853">
    <property type="entry name" value="DUF2457"/>
</dbReference>
<sequence>MGLQSVFQWWSQPTSPITLDDSVISGHASDTLDPFDSTPRAVALEFRRSDVKPQIARKYSSLLTKAINGYNIETEETEPTNLIIENSGIRRPQSFGTNSPELTSDGGTTSSSLSHTPNSCLDQHPQHNAYSFTEKHIIGPVMINASPMSYNNETTKRTQTESSSVMMDILGPSESNVLPCLELQQSTPPRKRSILFICNDGNGIISGSRSRSKSHPHFQSGPIFTTDELEIGDCHPTPPQPRKSIIKFACSGPLSVKVPGRSDASSAPLNSSGHNSTPSSLGRNSLCTNKIIEHKIRRQLREQTSRSIPMSINPGLSQATDFFEFASEEVEVENWLRQDLSPLTSKLTIKDTFKKENEIRRLASEVEQEELDEVEANRDDSEGDDEEDEEDDDDDDEEEGESNDFEFEFDSSDVGNQTDNEGGFTDSDESDFEKDNDFWTPRRDECKGSSRQFLGTDFSSLGASAHYRSGSNSSTDIPPNERNFIRGKRHRRKLKIMRPGTPDLPDSTDFVCGTLDEDRPLEEAYLSCLEARKQARHKLTPQDIDPSFPTSDTDEDQKDNKQDVSNFSEGQRKNHNGKSDLKGGRLSRNISRNRGSISCYSPKKLHSPPPPKHRFRSPSRKTFNKSPKRSIPTTPSHERRLTMPISPTKAALIFPLGTRSRVTHTKSLPRTPNLFGLQYCEFKSRLFDDSDTVEYNHKDHHVRGAIDIVKGLERKRQRRKEKLYMKPNNRKTKANTDRKPQPGLGAERMREVGLTMAGRTGGQRAYMLSA</sequence>
<dbReference type="EMBL" id="JNVN01002243">
    <property type="protein sequence ID" value="KHJ32208.1"/>
    <property type="molecule type" value="Genomic_DNA"/>
</dbReference>
<evidence type="ECO:0000313" key="2">
    <source>
        <dbReference type="EMBL" id="KHJ32208.1"/>
    </source>
</evidence>
<dbReference type="OMA" id="NTTHARN"/>
<feature type="compositionally biased region" description="Polar residues" evidence="1">
    <location>
        <begin position="449"/>
        <end position="462"/>
    </location>
</feature>
<dbReference type="Pfam" id="PF10446">
    <property type="entry name" value="DUF2457"/>
    <property type="match status" value="1"/>
</dbReference>
<protein>
    <submittedName>
        <fullName evidence="2">Uncharacterized protein</fullName>
    </submittedName>
</protein>
<feature type="region of interest" description="Disordered" evidence="1">
    <location>
        <begin position="717"/>
        <end position="746"/>
    </location>
</feature>
<evidence type="ECO:0000256" key="1">
    <source>
        <dbReference type="SAM" id="MobiDB-lite"/>
    </source>
</evidence>
<comment type="caution">
    <text evidence="2">The sequence shown here is derived from an EMBL/GenBank/DDBJ whole genome shotgun (WGS) entry which is preliminary data.</text>
</comment>
<feature type="compositionally biased region" description="Acidic residues" evidence="1">
    <location>
        <begin position="381"/>
        <end position="411"/>
    </location>
</feature>
<dbReference type="AlphaFoldDB" id="A0A0B1P1T7"/>
<feature type="region of interest" description="Disordered" evidence="1">
    <location>
        <begin position="363"/>
        <end position="492"/>
    </location>
</feature>
<dbReference type="STRING" id="52586.A0A0B1P1T7"/>
<name>A0A0B1P1T7_UNCNE</name>
<feature type="region of interest" description="Disordered" evidence="1">
    <location>
        <begin position="86"/>
        <end position="125"/>
    </location>
</feature>
<feature type="compositionally biased region" description="Polar residues" evidence="1">
    <location>
        <begin position="263"/>
        <end position="284"/>
    </location>
</feature>
<feature type="compositionally biased region" description="Low complexity" evidence="1">
    <location>
        <begin position="584"/>
        <end position="602"/>
    </location>
</feature>
<gene>
    <name evidence="2" type="ORF">EV44_g5533</name>
</gene>
<feature type="region of interest" description="Disordered" evidence="1">
    <location>
        <begin position="259"/>
        <end position="284"/>
    </location>
</feature>
<organism evidence="2 3">
    <name type="scientific">Uncinula necator</name>
    <name type="common">Grape powdery mildew</name>
    <dbReference type="NCBI Taxonomy" id="52586"/>
    <lineage>
        <taxon>Eukaryota</taxon>
        <taxon>Fungi</taxon>
        <taxon>Dikarya</taxon>
        <taxon>Ascomycota</taxon>
        <taxon>Pezizomycotina</taxon>
        <taxon>Leotiomycetes</taxon>
        <taxon>Erysiphales</taxon>
        <taxon>Erysiphaceae</taxon>
        <taxon>Erysiphe</taxon>
    </lineage>
</organism>
<evidence type="ECO:0000313" key="3">
    <source>
        <dbReference type="Proteomes" id="UP000030854"/>
    </source>
</evidence>
<feature type="region of interest" description="Disordered" evidence="1">
    <location>
        <begin position="536"/>
        <end position="640"/>
    </location>
</feature>
<feature type="compositionally biased region" description="Low complexity" evidence="1">
    <location>
        <begin position="102"/>
        <end position="116"/>
    </location>
</feature>
<dbReference type="HOGENOM" id="CLU_014084_0_0_1"/>
<keyword evidence="3" id="KW-1185">Reference proteome</keyword>
<reference evidence="2 3" key="1">
    <citation type="journal article" date="2014" name="BMC Genomics">
        <title>Adaptive genomic structural variation in the grape powdery mildew pathogen, Erysiphe necator.</title>
        <authorList>
            <person name="Jones L."/>
            <person name="Riaz S."/>
            <person name="Morales-Cruz A."/>
            <person name="Amrine K.C."/>
            <person name="McGuire B."/>
            <person name="Gubler W.D."/>
            <person name="Walker M.A."/>
            <person name="Cantu D."/>
        </authorList>
    </citation>
    <scope>NUCLEOTIDE SEQUENCE [LARGE SCALE GENOMIC DNA]</scope>
    <source>
        <strain evidence="3">c</strain>
    </source>
</reference>
<feature type="compositionally biased region" description="Basic and acidic residues" evidence="1">
    <location>
        <begin position="433"/>
        <end position="448"/>
    </location>
</feature>
<proteinExistence type="predicted"/>
<feature type="compositionally biased region" description="Basic residues" evidence="1">
    <location>
        <begin position="603"/>
        <end position="628"/>
    </location>
</feature>